<dbReference type="EMBL" id="LN515532">
    <property type="protein sequence ID" value="CEA15059.1"/>
    <property type="molecule type" value="Genomic_DNA"/>
</dbReference>
<dbReference type="OrthoDB" id="9811804at2"/>
<dbReference type="PROSITE" id="PS01176">
    <property type="entry name" value="IF2"/>
    <property type="match status" value="1"/>
</dbReference>
<feature type="binding site" evidence="9">
    <location>
        <begin position="682"/>
        <end position="685"/>
    </location>
    <ligand>
        <name>GTP</name>
        <dbReference type="ChEBI" id="CHEBI:37565"/>
    </ligand>
</feature>
<dbReference type="HOGENOM" id="CLU_006301_0_0_10"/>
<dbReference type="FunFam" id="2.40.30.10:FF:000007">
    <property type="entry name" value="Translation initiation factor IF-2"/>
    <property type="match status" value="1"/>
</dbReference>
<keyword evidence="6 9" id="KW-0547">Nucleotide-binding</keyword>
<dbReference type="InterPro" id="IPR009000">
    <property type="entry name" value="Transl_B-barrel_sf"/>
</dbReference>
<evidence type="ECO:0000256" key="6">
    <source>
        <dbReference type="ARBA" id="ARBA00022741"/>
    </source>
</evidence>
<keyword evidence="15" id="KW-1185">Reference proteome</keyword>
<feature type="region of interest" description="Disordered" evidence="12">
    <location>
        <begin position="334"/>
        <end position="365"/>
    </location>
</feature>
<feature type="region of interest" description="Disordered" evidence="12">
    <location>
        <begin position="283"/>
        <end position="315"/>
    </location>
</feature>
<gene>
    <name evidence="9 14" type="primary">infB</name>
    <name evidence="14" type="ORF">ING2E5B_0290</name>
</gene>
<reference evidence="14 15" key="1">
    <citation type="submission" date="2014-08" db="EMBL/GenBank/DDBJ databases">
        <authorList>
            <person name="Wibberg D."/>
        </authorList>
    </citation>
    <scope>NUCLEOTIDE SEQUENCE [LARGE SCALE GENOMIC DNA]</scope>
    <source>
        <strain evidence="15">ING2-E5B</strain>
    </source>
</reference>
<dbReference type="FunFam" id="3.40.50.300:FF:000019">
    <property type="entry name" value="Translation initiation factor IF-2"/>
    <property type="match status" value="1"/>
</dbReference>
<dbReference type="InterPro" id="IPR015760">
    <property type="entry name" value="TIF_IF2"/>
</dbReference>
<dbReference type="InterPro" id="IPR036925">
    <property type="entry name" value="TIF_IF2_dom3_sf"/>
</dbReference>
<dbReference type="SUPFAM" id="SSF52156">
    <property type="entry name" value="Initiation factor IF2/eIF5b, domain 3"/>
    <property type="match status" value="1"/>
</dbReference>
<feature type="compositionally biased region" description="Basic and acidic residues" evidence="12">
    <location>
        <begin position="381"/>
        <end position="400"/>
    </location>
</feature>
<dbReference type="PANTHER" id="PTHR43381">
    <property type="entry name" value="TRANSLATION INITIATION FACTOR IF-2-RELATED"/>
    <property type="match status" value="1"/>
</dbReference>
<evidence type="ECO:0000313" key="14">
    <source>
        <dbReference type="EMBL" id="CEA15059.1"/>
    </source>
</evidence>
<evidence type="ECO:0000256" key="3">
    <source>
        <dbReference type="ARBA" id="ARBA00020675"/>
    </source>
</evidence>
<dbReference type="InterPro" id="IPR023115">
    <property type="entry name" value="TIF_IF2_dom3"/>
</dbReference>
<evidence type="ECO:0000259" key="13">
    <source>
        <dbReference type="PROSITE" id="PS51722"/>
    </source>
</evidence>
<evidence type="ECO:0000256" key="11">
    <source>
        <dbReference type="RuleBase" id="RU000645"/>
    </source>
</evidence>
<feature type="region of interest" description="Disordered" evidence="12">
    <location>
        <begin position="381"/>
        <end position="444"/>
    </location>
</feature>
<dbReference type="InterPro" id="IPR000178">
    <property type="entry name" value="TF_IF2_bacterial-like"/>
</dbReference>
<feature type="compositionally biased region" description="Basic residues" evidence="12">
    <location>
        <begin position="457"/>
        <end position="470"/>
    </location>
</feature>
<feature type="region of interest" description="Disordered" evidence="12">
    <location>
        <begin position="199"/>
        <end position="254"/>
    </location>
</feature>
<name>A0A098BWM4_9BACT</name>
<feature type="compositionally biased region" description="Basic and acidic residues" evidence="12">
    <location>
        <begin position="283"/>
        <end position="302"/>
    </location>
</feature>
<dbReference type="InterPro" id="IPR000795">
    <property type="entry name" value="T_Tr_GTP-bd_dom"/>
</dbReference>
<dbReference type="InterPro" id="IPR027417">
    <property type="entry name" value="P-loop_NTPase"/>
</dbReference>
<dbReference type="InterPro" id="IPR006847">
    <property type="entry name" value="IF2_N"/>
</dbReference>
<dbReference type="Pfam" id="PF00009">
    <property type="entry name" value="GTP_EFTU"/>
    <property type="match status" value="1"/>
</dbReference>
<dbReference type="Pfam" id="PF11987">
    <property type="entry name" value="IF-2"/>
    <property type="match status" value="1"/>
</dbReference>
<evidence type="ECO:0000256" key="4">
    <source>
        <dbReference type="ARBA" id="ARBA00022490"/>
    </source>
</evidence>
<feature type="region of interest" description="Disordered" evidence="12">
    <location>
        <begin position="457"/>
        <end position="488"/>
    </location>
</feature>
<accession>A0A098BWM4</accession>
<evidence type="ECO:0000256" key="9">
    <source>
        <dbReference type="HAMAP-Rule" id="MF_00100"/>
    </source>
</evidence>
<comment type="function">
    <text evidence="9 10">One of the essential components for the initiation of protein synthesis. Protects formylmethionyl-tRNA from spontaneous hydrolysis and promotes its binding to the 30S ribosomal subunits. Also involved in the hydrolysis of GTP during the formation of the 70S ribosomal complex.</text>
</comment>
<dbReference type="InterPro" id="IPR053905">
    <property type="entry name" value="EF-G-like_DII"/>
</dbReference>
<keyword evidence="8 9" id="KW-0342">GTP-binding</keyword>
<dbReference type="GO" id="GO:0003924">
    <property type="term" value="F:GTPase activity"/>
    <property type="evidence" value="ECO:0007669"/>
    <property type="project" value="UniProtKB-UniRule"/>
</dbReference>
<dbReference type="InterPro" id="IPR005225">
    <property type="entry name" value="Small_GTP-bd"/>
</dbReference>
<keyword evidence="7 9" id="KW-0648">Protein biosynthesis</keyword>
<keyword evidence="4 9" id="KW-0963">Cytoplasm</keyword>
<dbReference type="PROSITE" id="PS51722">
    <property type="entry name" value="G_TR_2"/>
    <property type="match status" value="1"/>
</dbReference>
<dbReference type="HAMAP" id="MF_00100_B">
    <property type="entry name" value="IF_2_B"/>
    <property type="match status" value="1"/>
</dbReference>
<sequence length="1073" mass="119871">MPIRLIKVSKNLNVGINSLVEFLHKKGIEIEANPNIKIEDEHYDILIAEFGKDKNIRKEATETREKMHRRDDKRETVAIEGYELPEDNVSKKAVEKETIETEVPQELKPQVNVIGSIDLDKLNKKKTEPKKSVSKVEKAHKEEEVQTQENIQPKIEVKEEIVAETPVKEEPKIEATAKKESKIEEVAEEKLIPQVDSAPEVVKETASKSKPVAEVKEEVKTKTSAETKQKTEVEETVEKAAETDSKIDTESKPSIKKEIKEQEIYSKDEEEVNVKTVEIKAAEETELEVDKNIEGEQEKVSEDTTTAAEGSRSEKVFRLHKNKLESNIVVKGSIDLSTINDRTRPPRKSRAQRKKERLEREQKLLDSKKLKEEKVKLLKKEAIDEKKKHIDDAEATEDSKKKKRKRIRSSKVNIDKPATFNQTPRSDRRATLRKPIKSEVSEEDVQKQIKETLARLTAKRGKKGGAKYRREKREASATRQREELKQQERESRILQLTEFVTANDLANMMDVSVTDVISTCMSLGVMVAINQRLDAEIINLVAEEYGFKTEYVSADVIEAIAEEEDDPKDLVPRSPIVTVMGHVDHGKTSLLDSIRSTNVIAGEAGGITQHIGAYNVELSDGRKITFLDTPGHEAFTAMRARGAKVTDVAIIIIAADDNVMPQTVEAINHAGAAGVPIVFAINKVDKPGANPEKIKEKLAEMNYLVEDWGGKYQSQEISAKKGTGIRELLEKVILEADLLELKANPNRKATGSIIESELDKGRGYIATVLVENGTLRQGDIVIAGAYFGRIKAMFNERNQRITEAGPSEPALILGLNGAPQAGDTFNVMDTEQEARAIANRREQLQREQSMRTQKLLTLDDIGRRIAIGNFQQLNIIVKGDVDGSVEALSDSLIRLSTEEIQVNVIHKAVGQISESDITLAAASEAIIIGFQVRPSLNARKEAEKEGVDIRLYSIIYDAIEEVTAAMEGMLSPDIKEEVTGNVEVLEVFKVSKIGAVAGCMVRDGKVKRSSKIRLIRDGIVVYTGEIDSLKRFKDDVKEVTSGYECGITIHNFNDIKVGDIIEAYEEIEVKKTL</sequence>
<dbReference type="PATRIC" id="fig|1562970.3.peg.286"/>
<dbReference type="Pfam" id="PF03144">
    <property type="entry name" value="GTP_EFTU_D2"/>
    <property type="match status" value="1"/>
</dbReference>
<evidence type="ECO:0000256" key="5">
    <source>
        <dbReference type="ARBA" id="ARBA00022540"/>
    </source>
</evidence>
<feature type="compositionally biased region" description="Basic and acidic residues" evidence="12">
    <location>
        <begin position="425"/>
        <end position="444"/>
    </location>
</feature>
<feature type="compositionally biased region" description="Basic and acidic residues" evidence="12">
    <location>
        <begin position="128"/>
        <end position="144"/>
    </location>
</feature>
<evidence type="ECO:0000256" key="2">
    <source>
        <dbReference type="ARBA" id="ARBA00007733"/>
    </source>
</evidence>
<evidence type="ECO:0000256" key="12">
    <source>
        <dbReference type="SAM" id="MobiDB-lite"/>
    </source>
</evidence>
<keyword evidence="5 9" id="KW-0396">Initiation factor</keyword>
<feature type="region of interest" description="Disordered" evidence="12">
    <location>
        <begin position="128"/>
        <end position="151"/>
    </location>
</feature>
<dbReference type="CDD" id="cd01887">
    <property type="entry name" value="IF2_eIF5B"/>
    <property type="match status" value="1"/>
</dbReference>
<evidence type="ECO:0000313" key="15">
    <source>
        <dbReference type="Proteomes" id="UP000032417"/>
    </source>
</evidence>
<feature type="compositionally biased region" description="Basic and acidic residues" evidence="12">
    <location>
        <begin position="471"/>
        <end position="488"/>
    </location>
</feature>
<dbReference type="GO" id="GO:0005737">
    <property type="term" value="C:cytoplasm"/>
    <property type="evidence" value="ECO:0007669"/>
    <property type="project" value="UniProtKB-SubCell"/>
</dbReference>
<dbReference type="CDD" id="cd03692">
    <property type="entry name" value="mtIF2_IVc"/>
    <property type="match status" value="1"/>
</dbReference>
<dbReference type="Proteomes" id="UP000032417">
    <property type="component" value="Chromosome 1"/>
</dbReference>
<comment type="caution">
    <text evidence="9">Lacks conserved residue(s) required for the propagation of feature annotation.</text>
</comment>
<proteinExistence type="inferred from homology"/>
<dbReference type="SUPFAM" id="SSF52540">
    <property type="entry name" value="P-loop containing nucleoside triphosphate hydrolases"/>
    <property type="match status" value="1"/>
</dbReference>
<dbReference type="CDD" id="cd03702">
    <property type="entry name" value="IF2_mtIF2_II"/>
    <property type="match status" value="1"/>
</dbReference>
<feature type="compositionally biased region" description="Basic residues" evidence="12">
    <location>
        <begin position="345"/>
        <end position="355"/>
    </location>
</feature>
<dbReference type="STRING" id="1562970.ING2E5B_0290"/>
<dbReference type="Gene3D" id="3.40.50.10050">
    <property type="entry name" value="Translation initiation factor IF- 2, domain 3"/>
    <property type="match status" value="1"/>
</dbReference>
<dbReference type="NCBIfam" id="TIGR00487">
    <property type="entry name" value="IF-2"/>
    <property type="match status" value="1"/>
</dbReference>
<dbReference type="AlphaFoldDB" id="A0A098BWM4"/>
<dbReference type="InterPro" id="IPR004161">
    <property type="entry name" value="EFTu-like_2"/>
</dbReference>
<dbReference type="KEGG" id="pbt:ING2E5B_0290"/>
<feature type="binding site" evidence="9">
    <location>
        <begin position="581"/>
        <end position="588"/>
    </location>
    <ligand>
        <name>GTP</name>
        <dbReference type="ChEBI" id="CHEBI:37565"/>
    </ligand>
</feature>
<organism evidence="14 15">
    <name type="scientific">Fermentimonas caenicola</name>
    <dbReference type="NCBI Taxonomy" id="1562970"/>
    <lineage>
        <taxon>Bacteria</taxon>
        <taxon>Pseudomonadati</taxon>
        <taxon>Bacteroidota</taxon>
        <taxon>Bacteroidia</taxon>
        <taxon>Bacteroidales</taxon>
        <taxon>Dysgonomonadaceae</taxon>
        <taxon>Fermentimonas</taxon>
    </lineage>
</organism>
<feature type="domain" description="Tr-type G" evidence="13">
    <location>
        <begin position="572"/>
        <end position="742"/>
    </location>
</feature>
<dbReference type="Pfam" id="PF04760">
    <property type="entry name" value="IF2_N"/>
    <property type="match status" value="1"/>
</dbReference>
<dbReference type="FunFam" id="2.40.30.10:FF:000008">
    <property type="entry name" value="Translation initiation factor IF-2"/>
    <property type="match status" value="1"/>
</dbReference>
<evidence type="ECO:0000256" key="10">
    <source>
        <dbReference type="RuleBase" id="RU000644"/>
    </source>
</evidence>
<feature type="compositionally biased region" description="Basic and acidic residues" evidence="12">
    <location>
        <begin position="356"/>
        <end position="365"/>
    </location>
</feature>
<dbReference type="InterPro" id="IPR044145">
    <property type="entry name" value="IF2_II"/>
</dbReference>
<evidence type="ECO:0000256" key="7">
    <source>
        <dbReference type="ARBA" id="ARBA00022917"/>
    </source>
</evidence>
<dbReference type="Gene3D" id="3.40.50.300">
    <property type="entry name" value="P-loop containing nucleotide triphosphate hydrolases"/>
    <property type="match status" value="1"/>
</dbReference>
<dbReference type="GO" id="GO:0005525">
    <property type="term" value="F:GTP binding"/>
    <property type="evidence" value="ECO:0007669"/>
    <property type="project" value="UniProtKB-KW"/>
</dbReference>
<dbReference type="FunFam" id="3.40.50.10050:FF:000001">
    <property type="entry name" value="Translation initiation factor IF-2"/>
    <property type="match status" value="1"/>
</dbReference>
<dbReference type="GO" id="GO:0003743">
    <property type="term" value="F:translation initiation factor activity"/>
    <property type="evidence" value="ECO:0007669"/>
    <property type="project" value="UniProtKB-UniRule"/>
</dbReference>
<dbReference type="Gene3D" id="2.40.30.10">
    <property type="entry name" value="Translation factors"/>
    <property type="match status" value="2"/>
</dbReference>
<comment type="subcellular location">
    <subcellularLocation>
        <location evidence="1 9 11">Cytoplasm</location>
    </subcellularLocation>
</comment>
<protein>
    <recommendedName>
        <fullName evidence="3 9">Translation initiation factor IF-2</fullName>
    </recommendedName>
</protein>
<dbReference type="Pfam" id="PF22042">
    <property type="entry name" value="EF-G_D2"/>
    <property type="match status" value="1"/>
</dbReference>
<dbReference type="NCBIfam" id="TIGR00231">
    <property type="entry name" value="small_GTP"/>
    <property type="match status" value="1"/>
</dbReference>
<comment type="similarity">
    <text evidence="2 9 10">Belongs to the TRAFAC class translation factor GTPase superfamily. Classic translation factor GTPase family. IF-2 subfamily.</text>
</comment>
<evidence type="ECO:0000256" key="8">
    <source>
        <dbReference type="ARBA" id="ARBA00023134"/>
    </source>
</evidence>
<feature type="compositionally biased region" description="Basic and acidic residues" evidence="12">
    <location>
        <begin position="201"/>
        <end position="254"/>
    </location>
</feature>
<feature type="binding site" evidence="9">
    <location>
        <begin position="628"/>
        <end position="632"/>
    </location>
    <ligand>
        <name>GTP</name>
        <dbReference type="ChEBI" id="CHEBI:37565"/>
    </ligand>
</feature>
<dbReference type="PANTHER" id="PTHR43381:SF5">
    <property type="entry name" value="TR-TYPE G DOMAIN-CONTAINING PROTEIN"/>
    <property type="match status" value="1"/>
</dbReference>
<dbReference type="SUPFAM" id="SSF50447">
    <property type="entry name" value="Translation proteins"/>
    <property type="match status" value="2"/>
</dbReference>
<evidence type="ECO:0000256" key="1">
    <source>
        <dbReference type="ARBA" id="ARBA00004496"/>
    </source>
</evidence>